<reference evidence="3 4" key="1">
    <citation type="submission" date="2016-10" db="EMBL/GenBank/DDBJ databases">
        <authorList>
            <person name="de Groot N.N."/>
        </authorList>
    </citation>
    <scope>NUCLEOTIDE SEQUENCE [LARGE SCALE GENOMIC DNA]</scope>
    <source>
        <strain evidence="3 4">DSM 25186</strain>
    </source>
</reference>
<dbReference type="Pfam" id="PF03629">
    <property type="entry name" value="SASA"/>
    <property type="match status" value="1"/>
</dbReference>
<dbReference type="GO" id="GO:0001681">
    <property type="term" value="F:sialate O-acetylesterase activity"/>
    <property type="evidence" value="ECO:0007669"/>
    <property type="project" value="InterPro"/>
</dbReference>
<evidence type="ECO:0000313" key="4">
    <source>
        <dbReference type="Proteomes" id="UP000198510"/>
    </source>
</evidence>
<dbReference type="Gene3D" id="3.40.50.1110">
    <property type="entry name" value="SGNH hydrolase"/>
    <property type="match status" value="1"/>
</dbReference>
<accession>A0A1G9QGA6</accession>
<dbReference type="STRING" id="1075417.SAMN05421823_110161"/>
<dbReference type="GO" id="GO:0005975">
    <property type="term" value="P:carbohydrate metabolic process"/>
    <property type="evidence" value="ECO:0007669"/>
    <property type="project" value="TreeGrafter"/>
</dbReference>
<keyword evidence="4" id="KW-1185">Reference proteome</keyword>
<dbReference type="Proteomes" id="UP000198510">
    <property type="component" value="Unassembled WGS sequence"/>
</dbReference>
<evidence type="ECO:0000259" key="2">
    <source>
        <dbReference type="Pfam" id="PF03629"/>
    </source>
</evidence>
<gene>
    <name evidence="3" type="ORF">SAMN05421823_110161</name>
</gene>
<name>A0A1G9QGA6_9BACT</name>
<dbReference type="PANTHER" id="PTHR22901">
    <property type="entry name" value="SIALATE O-ACETYLESTERASE"/>
    <property type="match status" value="1"/>
</dbReference>
<proteinExistence type="predicted"/>
<feature type="domain" description="Sialate O-acetylesterase" evidence="2">
    <location>
        <begin position="145"/>
        <end position="386"/>
    </location>
</feature>
<dbReference type="InterPro" id="IPR036514">
    <property type="entry name" value="SGNH_hydro_sf"/>
</dbReference>
<evidence type="ECO:0000256" key="1">
    <source>
        <dbReference type="ARBA" id="ARBA00022801"/>
    </source>
</evidence>
<dbReference type="SUPFAM" id="SSF52266">
    <property type="entry name" value="SGNH hydrolase"/>
    <property type="match status" value="1"/>
</dbReference>
<dbReference type="AlphaFoldDB" id="A0A1G9QGA6"/>
<dbReference type="InterPro" id="IPR039329">
    <property type="entry name" value="SIAE"/>
</dbReference>
<evidence type="ECO:0000313" key="3">
    <source>
        <dbReference type="EMBL" id="SDM10023.1"/>
    </source>
</evidence>
<keyword evidence="1" id="KW-0378">Hydrolase</keyword>
<protein>
    <submittedName>
        <fullName evidence="3">Sialate O-acetylesterase</fullName>
    </submittedName>
</protein>
<dbReference type="InterPro" id="IPR005181">
    <property type="entry name" value="SASA"/>
</dbReference>
<organism evidence="3 4">
    <name type="scientific">Catalinimonas alkaloidigena</name>
    <dbReference type="NCBI Taxonomy" id="1075417"/>
    <lineage>
        <taxon>Bacteria</taxon>
        <taxon>Pseudomonadati</taxon>
        <taxon>Bacteroidota</taxon>
        <taxon>Cytophagia</taxon>
        <taxon>Cytophagales</taxon>
        <taxon>Catalimonadaceae</taxon>
        <taxon>Catalinimonas</taxon>
    </lineage>
</organism>
<sequence>MWPDVRMLKTAPRRHAEFATSLRGVAGQVWQNACGRIVKHMIRTRSLFFLFVLLPLSLRAEVRFPSLFTDNMVLQREGEVPVWGWADAGAQVTVTPSWDGKTYKVKADRKGAWRVKIQTPAAGGPYDLVVSDGTPATLHNVLIGEVWVCSGQSNMEMPLRGYPNQPILGANETILHSKNDQLRLYTVPRSSWTEPQENSKPSAWEVAGPAAVADFSATAYYFGSLLQEILDVPVGLIHTSWGGSTAEAWMTPLSLKPFPDVSIPGKDDSIKVRNRTPTTLYNGMIHPIIGYGMRGVIWYQGESNADRAKQYETLFPALVQEWRTRWGQGEFPFYYAQIAPYNYDQPWADDPANSAYLRDAQRKVEAVIPNSGMAVLMDIGEEDIIHPANKQVGGHRLAYWALAKTYGIEGIGYASPTYEAMEVKGSTVEVKFSNPSNGLTTYGKPLTQFEIAGEDQIFYPAQAILQRGSIAVSSPMVQNPVAVRYAFKDFIVGELFGTDGLPVSSFRTDDWEEK</sequence>
<dbReference type="PANTHER" id="PTHR22901:SF0">
    <property type="entry name" value="SIALATE O-ACETYLESTERASE"/>
    <property type="match status" value="1"/>
</dbReference>
<dbReference type="InterPro" id="IPR013783">
    <property type="entry name" value="Ig-like_fold"/>
</dbReference>
<dbReference type="Gene3D" id="2.60.40.10">
    <property type="entry name" value="Immunoglobulins"/>
    <property type="match status" value="1"/>
</dbReference>
<dbReference type="EMBL" id="FNFO01000010">
    <property type="protein sequence ID" value="SDM10023.1"/>
    <property type="molecule type" value="Genomic_DNA"/>
</dbReference>